<dbReference type="PROSITE" id="PS00690">
    <property type="entry name" value="DEAH_ATP_HELICASE"/>
    <property type="match status" value="1"/>
</dbReference>
<reference evidence="12 13" key="1">
    <citation type="submission" date="2017-03" db="EMBL/GenBank/DDBJ databases">
        <title>WGS assembly of Porphyra umbilicalis.</title>
        <authorList>
            <person name="Brawley S.H."/>
            <person name="Blouin N.A."/>
            <person name="Ficko-Blean E."/>
            <person name="Wheeler G.L."/>
            <person name="Lohr M."/>
            <person name="Goodson H.V."/>
            <person name="Jenkins J.W."/>
            <person name="Blaby-Haas C.E."/>
            <person name="Helliwell K.E."/>
            <person name="Chan C."/>
            <person name="Marriage T."/>
            <person name="Bhattacharya D."/>
            <person name="Klein A.S."/>
            <person name="Badis Y."/>
            <person name="Brodie J."/>
            <person name="Cao Y."/>
            <person name="Collen J."/>
            <person name="Dittami S.M."/>
            <person name="Gachon C.M."/>
            <person name="Green B.R."/>
            <person name="Karpowicz S."/>
            <person name="Kim J.W."/>
            <person name="Kudahl U."/>
            <person name="Lin S."/>
            <person name="Michel G."/>
            <person name="Mittag M."/>
            <person name="Olson B.J."/>
            <person name="Pangilinan J."/>
            <person name="Peng Y."/>
            <person name="Qiu H."/>
            <person name="Shu S."/>
            <person name="Singer J.T."/>
            <person name="Smith A.G."/>
            <person name="Sprecher B.N."/>
            <person name="Wagner V."/>
            <person name="Wang W."/>
            <person name="Wang Z.-Y."/>
            <person name="Yan J."/>
            <person name="Yarish C."/>
            <person name="Zoeuner-Riek S."/>
            <person name="Zhuang Y."/>
            <person name="Zou Y."/>
            <person name="Lindquist E.A."/>
            <person name="Grimwood J."/>
            <person name="Barry K."/>
            <person name="Rokhsar D.S."/>
            <person name="Schmutz J."/>
            <person name="Stiller J.W."/>
            <person name="Grossman A.R."/>
            <person name="Prochnik S.E."/>
        </authorList>
    </citation>
    <scope>NUCLEOTIDE SEQUENCE [LARGE SCALE GENOMIC DNA]</scope>
    <source>
        <strain evidence="12">4086291</strain>
    </source>
</reference>
<keyword evidence="5" id="KW-0347">Helicase</keyword>
<feature type="compositionally biased region" description="Polar residues" evidence="9">
    <location>
        <begin position="27"/>
        <end position="38"/>
    </location>
</feature>
<protein>
    <recommendedName>
        <fullName evidence="1">RNA helicase</fullName>
        <ecNumber evidence="1">3.6.4.13</ecNumber>
    </recommendedName>
</protein>
<dbReference type="Pfam" id="PF21010">
    <property type="entry name" value="HA2_C"/>
    <property type="match status" value="1"/>
</dbReference>
<keyword evidence="6" id="KW-0067">ATP-binding</keyword>
<evidence type="ECO:0000256" key="1">
    <source>
        <dbReference type="ARBA" id="ARBA00012552"/>
    </source>
</evidence>
<evidence type="ECO:0000256" key="2">
    <source>
        <dbReference type="ARBA" id="ARBA00022664"/>
    </source>
</evidence>
<dbReference type="PANTHER" id="PTHR18934:SF109">
    <property type="entry name" value="ATP-DEPENDENT RNA HELICASE DHX15 HOMOLOG"/>
    <property type="match status" value="1"/>
</dbReference>
<feature type="compositionally biased region" description="Basic and acidic residues" evidence="9">
    <location>
        <begin position="727"/>
        <end position="741"/>
    </location>
</feature>
<gene>
    <name evidence="12" type="ORF">BU14_0445s0012</name>
</gene>
<dbReference type="OrthoDB" id="10253254at2759"/>
<feature type="domain" description="Helicase ATP-binding" evidence="10">
    <location>
        <begin position="78"/>
        <end position="238"/>
    </location>
</feature>
<dbReference type="Gene3D" id="1.20.120.1080">
    <property type="match status" value="1"/>
</dbReference>
<comment type="catalytic activity">
    <reaction evidence="8">
        <text>ATP + H2O = ADP + phosphate + H(+)</text>
        <dbReference type="Rhea" id="RHEA:13065"/>
        <dbReference type="ChEBI" id="CHEBI:15377"/>
        <dbReference type="ChEBI" id="CHEBI:15378"/>
        <dbReference type="ChEBI" id="CHEBI:30616"/>
        <dbReference type="ChEBI" id="CHEBI:43474"/>
        <dbReference type="ChEBI" id="CHEBI:456216"/>
        <dbReference type="EC" id="3.6.4.13"/>
    </reaction>
</comment>
<keyword evidence="3" id="KW-0547">Nucleotide-binding</keyword>
<evidence type="ECO:0000259" key="10">
    <source>
        <dbReference type="PROSITE" id="PS51192"/>
    </source>
</evidence>
<dbReference type="InterPro" id="IPR001650">
    <property type="entry name" value="Helicase_C-like"/>
</dbReference>
<dbReference type="GO" id="GO:0003724">
    <property type="term" value="F:RNA helicase activity"/>
    <property type="evidence" value="ECO:0007669"/>
    <property type="project" value="UniProtKB-EC"/>
</dbReference>
<keyword evidence="4" id="KW-0378">Hydrolase</keyword>
<dbReference type="FunFam" id="3.40.50.300:FF:000007">
    <property type="entry name" value="Pre-mRNA-splicing factor ATP-dependent RNA helicase"/>
    <property type="match status" value="1"/>
</dbReference>
<dbReference type="PROSITE" id="PS51194">
    <property type="entry name" value="HELICASE_CTER"/>
    <property type="match status" value="1"/>
</dbReference>
<keyword evidence="7" id="KW-0508">mRNA splicing</keyword>
<dbReference type="Pfam" id="PF07717">
    <property type="entry name" value="OB_NTP_bind"/>
    <property type="match status" value="1"/>
</dbReference>
<accession>A0A1X6NV00</accession>
<feature type="region of interest" description="Disordered" evidence="9">
    <location>
        <begin position="22"/>
        <end position="45"/>
    </location>
</feature>
<evidence type="ECO:0000256" key="6">
    <source>
        <dbReference type="ARBA" id="ARBA00022840"/>
    </source>
</evidence>
<dbReference type="SUPFAM" id="SSF52540">
    <property type="entry name" value="P-loop containing nucleoside triphosphate hydrolases"/>
    <property type="match status" value="1"/>
</dbReference>
<dbReference type="EMBL" id="KV919068">
    <property type="protein sequence ID" value="OSX72330.1"/>
    <property type="molecule type" value="Genomic_DNA"/>
</dbReference>
<dbReference type="FunFam" id="3.40.50.300:FF:000615">
    <property type="entry name" value="pre-mRNA-splicing factor ATP-dependent RNA helicase DEAH7"/>
    <property type="match status" value="1"/>
</dbReference>
<dbReference type="Pfam" id="PF04408">
    <property type="entry name" value="WHD_HA2"/>
    <property type="match status" value="1"/>
</dbReference>
<evidence type="ECO:0000256" key="3">
    <source>
        <dbReference type="ARBA" id="ARBA00022741"/>
    </source>
</evidence>
<dbReference type="GO" id="GO:0005524">
    <property type="term" value="F:ATP binding"/>
    <property type="evidence" value="ECO:0007669"/>
    <property type="project" value="UniProtKB-KW"/>
</dbReference>
<dbReference type="PANTHER" id="PTHR18934">
    <property type="entry name" value="ATP-DEPENDENT RNA HELICASE"/>
    <property type="match status" value="1"/>
</dbReference>
<dbReference type="SMART" id="SM00487">
    <property type="entry name" value="DEXDc"/>
    <property type="match status" value="1"/>
</dbReference>
<name>A0A1X6NV00_PORUM</name>
<dbReference type="InterPro" id="IPR014001">
    <property type="entry name" value="Helicase_ATP-bd"/>
</dbReference>
<dbReference type="Pfam" id="PF00271">
    <property type="entry name" value="Helicase_C"/>
    <property type="match status" value="1"/>
</dbReference>
<feature type="domain" description="Helicase C-terminal" evidence="11">
    <location>
        <begin position="260"/>
        <end position="445"/>
    </location>
</feature>
<keyword evidence="2" id="KW-0507">mRNA processing</keyword>
<dbReference type="GO" id="GO:0016787">
    <property type="term" value="F:hydrolase activity"/>
    <property type="evidence" value="ECO:0007669"/>
    <property type="project" value="UniProtKB-KW"/>
</dbReference>
<feature type="compositionally biased region" description="Basic residues" evidence="9">
    <location>
        <begin position="742"/>
        <end position="761"/>
    </location>
</feature>
<dbReference type="PROSITE" id="PS51192">
    <property type="entry name" value="HELICASE_ATP_BIND_1"/>
    <property type="match status" value="1"/>
</dbReference>
<dbReference type="SMART" id="SM00847">
    <property type="entry name" value="HA2"/>
    <property type="match status" value="1"/>
</dbReference>
<dbReference type="InterPro" id="IPR007502">
    <property type="entry name" value="Helicase-assoc_dom"/>
</dbReference>
<evidence type="ECO:0000256" key="5">
    <source>
        <dbReference type="ARBA" id="ARBA00022806"/>
    </source>
</evidence>
<dbReference type="SMART" id="SM00490">
    <property type="entry name" value="HELICc"/>
    <property type="match status" value="1"/>
</dbReference>
<evidence type="ECO:0000313" key="13">
    <source>
        <dbReference type="Proteomes" id="UP000218209"/>
    </source>
</evidence>
<dbReference type="InterPro" id="IPR002464">
    <property type="entry name" value="DNA/RNA_helicase_DEAH_CS"/>
</dbReference>
<evidence type="ECO:0000259" key="11">
    <source>
        <dbReference type="PROSITE" id="PS51194"/>
    </source>
</evidence>
<dbReference type="GO" id="GO:0003723">
    <property type="term" value="F:RNA binding"/>
    <property type="evidence" value="ECO:0007669"/>
    <property type="project" value="TreeGrafter"/>
</dbReference>
<evidence type="ECO:0000256" key="9">
    <source>
        <dbReference type="SAM" id="MobiDB-lite"/>
    </source>
</evidence>
<dbReference type="InterPro" id="IPR027417">
    <property type="entry name" value="P-loop_NTPase"/>
</dbReference>
<evidence type="ECO:0000256" key="7">
    <source>
        <dbReference type="ARBA" id="ARBA00023187"/>
    </source>
</evidence>
<feature type="region of interest" description="Disordered" evidence="9">
    <location>
        <begin position="725"/>
        <end position="761"/>
    </location>
</feature>
<evidence type="ECO:0000256" key="4">
    <source>
        <dbReference type="ARBA" id="ARBA00022801"/>
    </source>
</evidence>
<evidence type="ECO:0000256" key="8">
    <source>
        <dbReference type="ARBA" id="ARBA00047984"/>
    </source>
</evidence>
<organism evidence="12 13">
    <name type="scientific">Porphyra umbilicalis</name>
    <name type="common">Purple laver</name>
    <name type="synonym">Red alga</name>
    <dbReference type="NCBI Taxonomy" id="2786"/>
    <lineage>
        <taxon>Eukaryota</taxon>
        <taxon>Rhodophyta</taxon>
        <taxon>Bangiophyceae</taxon>
        <taxon>Bangiales</taxon>
        <taxon>Bangiaceae</taxon>
        <taxon>Porphyra</taxon>
    </lineage>
</organism>
<dbReference type="InterPro" id="IPR011709">
    <property type="entry name" value="DEAD-box_helicase_OB_fold"/>
</dbReference>
<keyword evidence="13" id="KW-1185">Reference proteome</keyword>
<dbReference type="EC" id="3.6.4.13" evidence="1"/>
<dbReference type="GO" id="GO:0008380">
    <property type="term" value="P:RNA splicing"/>
    <property type="evidence" value="ECO:0007669"/>
    <property type="project" value="UniProtKB-KW"/>
</dbReference>
<dbReference type="GO" id="GO:0006397">
    <property type="term" value="P:mRNA processing"/>
    <property type="evidence" value="ECO:0007669"/>
    <property type="project" value="UniProtKB-KW"/>
</dbReference>
<evidence type="ECO:0000313" key="12">
    <source>
        <dbReference type="EMBL" id="OSX72330.1"/>
    </source>
</evidence>
<dbReference type="Gene3D" id="3.40.50.300">
    <property type="entry name" value="P-loop containing nucleotide triphosphate hydrolases"/>
    <property type="match status" value="2"/>
</dbReference>
<dbReference type="AlphaFoldDB" id="A0A1X6NV00"/>
<dbReference type="InterPro" id="IPR048333">
    <property type="entry name" value="HA2_WH"/>
</dbReference>
<proteinExistence type="predicted"/>
<dbReference type="Proteomes" id="UP000218209">
    <property type="component" value="Unassembled WGS sequence"/>
</dbReference>
<dbReference type="CDD" id="cd18791">
    <property type="entry name" value="SF2_C_RHA"/>
    <property type="match status" value="1"/>
</dbReference>
<sequence length="761" mass="83437">MDDAAGDAAAARDNPYLADSLFARNARPTTHTPTTSVLDNDKGNGHNALTGKPLSDGYFAILETRRKLPVHEARAELLSHLAAHQVLVLVGETGSGKTTQVPQFLVDAGYNAVACTQPRRVAALSVAKRVAVEMDVPLGGPVGYSIRFDDRSTPETVLKYLTDGMLLREAMSDPDLRHYAAIILDEAHERTLSTDVLMGLLKDVLRRRPDLKLIVMSATLDAGKFQDYFAGAPLMQVPGRVFPVGIKYTPRPVDNYVDAAVEQVVRIVAAEPPGDVLVFLTGEEEIEEACKRIRDDVRALPPPACTYAVDVLPLYSSLPPAKQQRVFERAPPPRTPGGVPGRKVICSTNVAETSLTIDGVVYVVDTGFSKQKVYNPRARVESLLVSPISRASAKQRAGRAGRTRPGTCYRLYTESAFASELKEATYPEILRSNLGNVVLQLKKLGVVDLVHFDFMDPPAPETLMRALELLNYLGALSDDGELTKLGEHMAELPLPPELSAALLASVDLGVSGALLTISAMLSATANIFLRPKADRVRADSARRAFEHPDGDHLTLLRTFTAYTSVGVDGGDVNKWCWENYLNSRALQSASSVRSQLARLVARLRPGTRAGADDAALPAVELDDRVRRALLSGFFMQVAHREGGKAVGYLTVKDHQKVALHPGCGLSRSPDWVMYNEFVLTKRNFIRTVTEVRGAWLVEIAPHYYDLSNFPEGTAKEDLKVLYKRKERKDARDAAEQRERREKRAHKDKGKGKKKHGSSSRS</sequence>